<feature type="chain" id="PRO_5045533765" evidence="2">
    <location>
        <begin position="28"/>
        <end position="596"/>
    </location>
</feature>
<evidence type="ECO:0000313" key="5">
    <source>
        <dbReference type="Proteomes" id="UP001589810"/>
    </source>
</evidence>
<evidence type="ECO:0000256" key="2">
    <source>
        <dbReference type="SAM" id="SignalP"/>
    </source>
</evidence>
<dbReference type="Pfam" id="PF00089">
    <property type="entry name" value="Trypsin"/>
    <property type="match status" value="1"/>
</dbReference>
<evidence type="ECO:0000256" key="1">
    <source>
        <dbReference type="ARBA" id="ARBA00022729"/>
    </source>
</evidence>
<dbReference type="EC" id="3.4.21.-" evidence="4"/>
<proteinExistence type="predicted"/>
<comment type="caution">
    <text evidence="4">The sequence shown here is derived from an EMBL/GenBank/DDBJ whole genome shotgun (WGS) entry which is preliminary data.</text>
</comment>
<sequence>MSHRHPRAAWISGLLVATVMLSTGAPAGAVVGPPVAEDSLSFVAKIETAGRACTGVLVTPQWVLTASSCFAEAGGTVTAGAPKQPTTATIGRTLLSGNKGRVANVVELVPHENRNLVLARLQTRVDIAPVAIGTAAPVAGDTLRVAGYGRTATEWVPDQLHAGSFTVQAVQASTVSITGATGDAAICKGDAGGPALREANGKVELVAISSTSWQHGCLGETETRNGAIETRVDDLADWIKQKAVPHASTGSDINGDGRDDIVVGYDQSNANMTLFGWRGAPNGISGNPVSQWNSGPGNWENYRARFVTGDFDGDGRSDVAAFYDYGGGQTGLWVFTATATGFTIDLKWNSGPGNWDSNQAKYVSGDFNGDGKTDIGAFYYYGGGQTKLVLLTSTGGGFTRSDSWLSGPGNWENDRARFVAGDFNGDGKADIAAFYDYGGARTGLWQFTSNGTGFTLDLKWDSGPGNWDSGRAKYVSGDFNGDGKTDIGGFYYYDGGQTGYWAFSSNGTGFTLDQKWSSGAGNWENNLATFVAGDFNGDGKTDIAAFYDYPWGLTRIYVANGGPTGIVTPLFSYQGWESPSGTWSGPNAKIISTSAN</sequence>
<feature type="domain" description="Peptidase S1" evidence="3">
    <location>
        <begin position="30"/>
        <end position="244"/>
    </location>
</feature>
<evidence type="ECO:0000313" key="4">
    <source>
        <dbReference type="EMBL" id="MFC0546219.1"/>
    </source>
</evidence>
<accession>A0ABV6N0Y2</accession>
<dbReference type="InterPro" id="IPR043504">
    <property type="entry name" value="Peptidase_S1_PA_chymotrypsin"/>
</dbReference>
<dbReference type="InterPro" id="IPR028994">
    <property type="entry name" value="Integrin_alpha_N"/>
</dbReference>
<dbReference type="PANTHER" id="PTHR46580">
    <property type="entry name" value="SENSOR KINASE-RELATED"/>
    <property type="match status" value="1"/>
</dbReference>
<dbReference type="EMBL" id="JBHLUD010000011">
    <property type="protein sequence ID" value="MFC0546219.1"/>
    <property type="molecule type" value="Genomic_DNA"/>
</dbReference>
<dbReference type="RefSeq" id="WP_273943225.1">
    <property type="nucleotide sequence ID" value="NZ_CP097263.1"/>
</dbReference>
<dbReference type="SUPFAM" id="SSF69318">
    <property type="entry name" value="Integrin alpha N-terminal domain"/>
    <property type="match status" value="1"/>
</dbReference>
<dbReference type="SMART" id="SM00020">
    <property type="entry name" value="Tryp_SPc"/>
    <property type="match status" value="1"/>
</dbReference>
<name>A0ABV6N0Y2_9PSEU</name>
<reference evidence="4 5" key="1">
    <citation type="submission" date="2024-09" db="EMBL/GenBank/DDBJ databases">
        <authorList>
            <person name="Sun Q."/>
            <person name="Mori K."/>
        </authorList>
    </citation>
    <scope>NUCLEOTIDE SEQUENCE [LARGE SCALE GENOMIC DNA]</scope>
    <source>
        <strain evidence="4 5">TBRC 1432</strain>
    </source>
</reference>
<gene>
    <name evidence="4" type="ORF">ACFFH7_32215</name>
</gene>
<dbReference type="InterPro" id="IPR001254">
    <property type="entry name" value="Trypsin_dom"/>
</dbReference>
<dbReference type="PROSITE" id="PS50240">
    <property type="entry name" value="TRYPSIN_DOM"/>
    <property type="match status" value="1"/>
</dbReference>
<feature type="signal peptide" evidence="2">
    <location>
        <begin position="1"/>
        <end position="27"/>
    </location>
</feature>
<dbReference type="SUPFAM" id="SSF50494">
    <property type="entry name" value="Trypsin-like serine proteases"/>
    <property type="match status" value="1"/>
</dbReference>
<dbReference type="Gene3D" id="2.40.128.340">
    <property type="match status" value="4"/>
</dbReference>
<organism evidence="4 5">
    <name type="scientific">Kutzneria chonburiensis</name>
    <dbReference type="NCBI Taxonomy" id="1483604"/>
    <lineage>
        <taxon>Bacteria</taxon>
        <taxon>Bacillati</taxon>
        <taxon>Actinomycetota</taxon>
        <taxon>Actinomycetes</taxon>
        <taxon>Pseudonocardiales</taxon>
        <taxon>Pseudonocardiaceae</taxon>
        <taxon>Kutzneria</taxon>
    </lineage>
</organism>
<dbReference type="Pfam" id="PF13517">
    <property type="entry name" value="FG-GAP_3"/>
    <property type="match status" value="3"/>
</dbReference>
<evidence type="ECO:0000259" key="3">
    <source>
        <dbReference type="PROSITE" id="PS50240"/>
    </source>
</evidence>
<dbReference type="InterPro" id="IPR009003">
    <property type="entry name" value="Peptidase_S1_PA"/>
</dbReference>
<dbReference type="InterPro" id="IPR013517">
    <property type="entry name" value="FG-GAP"/>
</dbReference>
<protein>
    <submittedName>
        <fullName evidence="4">Trypsin-like serine protease</fullName>
        <ecNumber evidence="4">3.4.21.-</ecNumber>
    </submittedName>
</protein>
<keyword evidence="5" id="KW-1185">Reference proteome</keyword>
<keyword evidence="1 2" id="KW-0732">Signal</keyword>
<dbReference type="Proteomes" id="UP001589810">
    <property type="component" value="Unassembled WGS sequence"/>
</dbReference>
<dbReference type="Gene3D" id="2.40.10.10">
    <property type="entry name" value="Trypsin-like serine proteases"/>
    <property type="match status" value="1"/>
</dbReference>
<keyword evidence="4" id="KW-0378">Hydrolase</keyword>
<dbReference type="GO" id="GO:0016787">
    <property type="term" value="F:hydrolase activity"/>
    <property type="evidence" value="ECO:0007669"/>
    <property type="project" value="UniProtKB-KW"/>
</dbReference>